<reference evidence="2" key="1">
    <citation type="submission" date="2016-10" db="EMBL/GenBank/DDBJ databases">
        <authorList>
            <person name="Varghese N."/>
            <person name="Submissions S."/>
        </authorList>
    </citation>
    <scope>NUCLEOTIDE SEQUENCE [LARGE SCALE GENOMIC DNA]</scope>
    <source>
        <strain evidence="2">DSM 44637</strain>
    </source>
</reference>
<dbReference type="STRING" id="112413.SAMN05421854_103185"/>
<dbReference type="EMBL" id="FOWC01000003">
    <property type="protein sequence ID" value="SFO84251.1"/>
    <property type="molecule type" value="Genomic_DNA"/>
</dbReference>
<sequence>MKYASDSSGAGTAIGSPALGLRLRFKEKHTAQGCFDGVWWPRSREPVTEFSALASALVGRFGRVDRIGFTPGAWDLAPARLARGPDLVRLAAFFGLQQHTVVVIGPRIRRLTLLVIPPDASPAAAERALRSAIDPDSTGAAHVLLAASGALGGAGVIRHGRE</sequence>
<dbReference type="Pfam" id="PF19457">
    <property type="entry name" value="DUF5994"/>
    <property type="match status" value="1"/>
</dbReference>
<protein>
    <submittedName>
        <fullName evidence="1">Uncharacterized protein</fullName>
    </submittedName>
</protein>
<evidence type="ECO:0000313" key="2">
    <source>
        <dbReference type="Proteomes" id="UP000199137"/>
    </source>
</evidence>
<dbReference type="AlphaFoldDB" id="A0A1I5KI69"/>
<dbReference type="RefSeq" id="WP_093573555.1">
    <property type="nucleotide sequence ID" value="NZ_FOWC01000003.1"/>
</dbReference>
<gene>
    <name evidence="1" type="ORF">SAMN05421854_103185</name>
</gene>
<organism evidence="1 2">
    <name type="scientific">Amycolatopsis rubida</name>
    <dbReference type="NCBI Taxonomy" id="112413"/>
    <lineage>
        <taxon>Bacteria</taxon>
        <taxon>Bacillati</taxon>
        <taxon>Actinomycetota</taxon>
        <taxon>Actinomycetes</taxon>
        <taxon>Pseudonocardiales</taxon>
        <taxon>Pseudonocardiaceae</taxon>
        <taxon>Amycolatopsis</taxon>
    </lineage>
</organism>
<name>A0A1I5KI69_9PSEU</name>
<evidence type="ECO:0000313" key="1">
    <source>
        <dbReference type="EMBL" id="SFO84251.1"/>
    </source>
</evidence>
<dbReference type="OrthoDB" id="3785441at2"/>
<proteinExistence type="predicted"/>
<accession>A0A1I5KI69</accession>
<dbReference type="Proteomes" id="UP000199137">
    <property type="component" value="Unassembled WGS sequence"/>
</dbReference>
<dbReference type="InterPro" id="IPR046036">
    <property type="entry name" value="DUF5994"/>
</dbReference>